<evidence type="ECO:0000256" key="8">
    <source>
        <dbReference type="ARBA" id="ARBA00022553"/>
    </source>
</evidence>
<dbReference type="Pfam" id="PF23042">
    <property type="entry name" value="KOW1_SPT5"/>
    <property type="match status" value="1"/>
</dbReference>
<keyword evidence="13" id="KW-0805">Transcription regulation</keyword>
<dbReference type="CDD" id="cd09888">
    <property type="entry name" value="NGN_Euk"/>
    <property type="match status" value="1"/>
</dbReference>
<dbReference type="Proteomes" id="UP000887575">
    <property type="component" value="Unassembled WGS sequence"/>
</dbReference>
<dbReference type="InterPro" id="IPR041978">
    <property type="entry name" value="KOW_Spt5_5"/>
</dbReference>
<dbReference type="InterPro" id="IPR036458">
    <property type="entry name" value="Na:dicarbo_symporter_sf"/>
</dbReference>
<dbReference type="Pfam" id="PF11942">
    <property type="entry name" value="Spt5_N"/>
    <property type="match status" value="1"/>
</dbReference>
<keyword evidence="14 20" id="KW-0472">Membrane</keyword>
<evidence type="ECO:0000256" key="16">
    <source>
        <dbReference type="ARBA" id="ARBA00023163"/>
    </source>
</evidence>
<feature type="transmembrane region" description="Helical" evidence="20">
    <location>
        <begin position="1250"/>
        <end position="1269"/>
    </location>
</feature>
<evidence type="ECO:0000313" key="24">
    <source>
        <dbReference type="Proteomes" id="UP000887575"/>
    </source>
</evidence>
<keyword evidence="17" id="KW-0539">Nucleus</keyword>
<evidence type="ECO:0000256" key="18">
    <source>
        <dbReference type="ARBA" id="ARBA00029645"/>
    </source>
</evidence>
<dbReference type="InterPro" id="IPR001991">
    <property type="entry name" value="Na-dicarboxylate_symporter"/>
</dbReference>
<comment type="subcellular location">
    <subcellularLocation>
        <location evidence="2">Membrane</location>
        <topology evidence="2">Multi-pass membrane protein</topology>
    </subcellularLocation>
    <subcellularLocation>
        <location evidence="1">Nucleus</location>
    </subcellularLocation>
</comment>
<name>A0AAF3FN84_9BILA</name>
<keyword evidence="6" id="KW-0813">Transport</keyword>
<sequence length="1699" mass="188146">MNVSCKNATIFIFKLFNFSSEAESFEEKALLNSIKPSKYTCILFTLALRRFSYDVSKRLVPPPLSHAFLPFVVAEMSSDDSDDEVQKNSEDDEPQGRNDEGSDHDSEVDDGPKKKNRKRRIASDDEEEDEEEEEEEEDSDDSSAKQKKGKKRRKKPRGSDFILHDVDVDDEDAEEDDYSDDDIGGLDRTEREEAEKTMRELDAARIKENDRRNMFKDMSAEEIAEYYENRYRDEGRSAAVEYDDDASYAGDIAQNGLLPSTKDPNLWIVKCRIGEEKLVCMQLMRKALAFEATQQPLQIKSVIYKEGLKGMLYVEAFKQSHVAQAIDSIGALNAFNIVMVPIKEMVDSLRVVKDIPQLKPGTYVRLKRTIYKDDLAQVDWVDIAQNKVNLKLLPRIDYTRMRGALRTEADRALKKTRRPGPQLFNQEKIKEIGGEVTNDGDFTIFEGNHYRRGFLYKAFPLNAIIDEGVKPSLTELEKFQETSDDLKRDLEKTSIKGSTTKFAPGDIVEVAEGELVNLRGKVLTVDGDQVHIMPDHEDLNEVITLKAVELRKHFKPGDHVKIIDGKYEGDTGLIVKTELNEVVIFSDLTNDEIKCRPRDVQLCAQISSGVDSLGKYQFHDLVQIDRETVGMIVRLERETLEILNMYGKLVRLKPLAIMGKKEDKFAQALDSTGNSVQVKDMIRVIDGPYHVKKAGEEELTGEIKHLFRSFAFIYSRKFTENGGIFVCRPKHLTLQGAKNERRGDGPTLNRLGFLASPRHMGAATPKANTPSNAARTPTMGMLGGQGNSRVRRDAAIIGKSVRITQGPLKGYHGIVKDATEQTARVELHTTCKTISVDRSRIQVVGDGTPGGAPRGISEYMRTPAGPTAGFGKTPAYAGSKTPMYGAQTPAAGDGGRTPHYGAQTPAYGDGGRTPGYEGGRTPAYDIGGRTPHYGGEAARTPAYESGSRTPGYESTGGRTPAYGGQTPARSDRHSSESPDSSEDEEQHEPREMEYESPASPMYSAPTPGSMNPLTPATYDAPASNYNYTTPMSPSNYYSAPTPYSSNDYDNAIPQNYLDGGEWLEEGLVVQIKNSHEDEDVRGMNGVVNSVHEEYCILWLSDIEREVRAYYEQLNPIRPQQGEQTRIIYGEEAGCVGTLVSVDDNDAVVKVAEDDVRLVNWMSFLRLMIDFCRENLLLTMTIISVILGVSLGFGLRPLNLSPETLQLINFPGEIFMQVLKMMILPLIFSSLVSALAQMDAKESGQMGLCTVLYYITTTILATMLGIMLVVTIHPGDPSVKVGLIPEAPTDADVSPLDTFLDLVRNMFPENILQASFERVQTEYQMIKPVRRKNSTDTSFVLRKRLVTSSGMNILGIIVFCTGFGIVISQLGEKARIVVDFFVILDAVIMKWVETLMVFAPLGITCLICGNLLELDDLSDTAAVLAMYVVCVMAGFVIHTVFVMPCVYFLVTRKNPLHIVSGMLQAIVTAFGTASGGATLPMSMQCLEDNCGIDRRITRFVLPLGSTINMDGNALYEAVAVVFIAQLNNVELSFVEVITVSVTATVASIGLGSVPAGLVSILLILNTVGLPIKDVSLIITVDWLLDRVRTAVNVIGDGFASGAVAHLLQRRLEAADARHDYKAEIKEDIELLKSAANSENPSRRPSAWSELSNTAYFPAKSSFSGLPSRSVSRRPSTMGQLSWRHPLLDTLYPQQQTLQNV</sequence>
<dbReference type="PROSITE" id="PS00713">
    <property type="entry name" value="NA_DICARBOXYL_SYMP_1"/>
    <property type="match status" value="1"/>
</dbReference>
<dbReference type="InterPro" id="IPR005100">
    <property type="entry name" value="NGN-domain"/>
</dbReference>
<feature type="compositionally biased region" description="Acidic residues" evidence="19">
    <location>
        <begin position="167"/>
        <end position="184"/>
    </location>
</feature>
<comment type="similarity">
    <text evidence="3">Belongs to the SPT5 family.</text>
</comment>
<dbReference type="SMART" id="SM00738">
    <property type="entry name" value="NGN"/>
    <property type="match status" value="1"/>
</dbReference>
<dbReference type="PROSITE" id="PS00714">
    <property type="entry name" value="NA_DICARBOXYL_SYMP_2"/>
    <property type="match status" value="1"/>
</dbReference>
<feature type="transmembrane region" description="Helical" evidence="20">
    <location>
        <begin position="1350"/>
        <end position="1370"/>
    </location>
</feature>
<keyword evidence="7" id="KW-0678">Repressor</keyword>
<dbReference type="Gene3D" id="1.10.3860.10">
    <property type="entry name" value="Sodium:dicarboxylate symporter"/>
    <property type="match status" value="1"/>
</dbReference>
<evidence type="ECO:0000259" key="23">
    <source>
        <dbReference type="SMART" id="SM01104"/>
    </source>
</evidence>
<evidence type="ECO:0000256" key="9">
    <source>
        <dbReference type="ARBA" id="ARBA00022692"/>
    </source>
</evidence>
<dbReference type="Pfam" id="PF23284">
    <property type="entry name" value="KOW2_Spt5"/>
    <property type="match status" value="1"/>
</dbReference>
<dbReference type="CDD" id="cd06084">
    <property type="entry name" value="KOW_Spt5_4"/>
    <property type="match status" value="1"/>
</dbReference>
<feature type="domain" description="Spt5 C-terminal" evidence="23">
    <location>
        <begin position="885"/>
        <end position="1042"/>
    </location>
</feature>
<dbReference type="GO" id="GO:0006368">
    <property type="term" value="P:transcription elongation by RNA polymerase II"/>
    <property type="evidence" value="ECO:0007669"/>
    <property type="project" value="TreeGrafter"/>
</dbReference>
<feature type="compositionally biased region" description="Basic and acidic residues" evidence="19">
    <location>
        <begin position="185"/>
        <end position="194"/>
    </location>
</feature>
<dbReference type="SUPFAM" id="SSF118215">
    <property type="entry name" value="Proton glutamate symport protein"/>
    <property type="match status" value="1"/>
</dbReference>
<keyword evidence="15" id="KW-0010">Activator</keyword>
<dbReference type="InterPro" id="IPR041980">
    <property type="entry name" value="KOW_Spt5_6_metazoa"/>
</dbReference>
<dbReference type="PANTHER" id="PTHR11125">
    <property type="entry name" value="SUPPRESSOR OF TY 5"/>
    <property type="match status" value="1"/>
</dbReference>
<feature type="domain" description="KOW" evidence="22">
    <location>
        <begin position="675"/>
        <end position="709"/>
    </location>
</feature>
<dbReference type="InterPro" id="IPR039659">
    <property type="entry name" value="SPT5"/>
</dbReference>
<dbReference type="InterPro" id="IPR041973">
    <property type="entry name" value="KOW_Spt5_1"/>
</dbReference>
<dbReference type="InterPro" id="IPR039385">
    <property type="entry name" value="NGN_Euk"/>
</dbReference>
<dbReference type="Pfam" id="PF03439">
    <property type="entry name" value="Spt5-NGN"/>
    <property type="match status" value="1"/>
</dbReference>
<dbReference type="Pfam" id="PF23288">
    <property type="entry name" value="KOW6_SPT5"/>
    <property type="match status" value="1"/>
</dbReference>
<dbReference type="PRINTS" id="PR00173">
    <property type="entry name" value="EDTRNSPORT"/>
</dbReference>
<dbReference type="InterPro" id="IPR018107">
    <property type="entry name" value="Na-dicarboxylate_symporter_CS"/>
</dbReference>
<feature type="transmembrane region" description="Helical" evidence="20">
    <location>
        <begin position="1423"/>
        <end position="1449"/>
    </location>
</feature>
<evidence type="ECO:0000256" key="6">
    <source>
        <dbReference type="ARBA" id="ARBA00022448"/>
    </source>
</evidence>
<dbReference type="PANTHER" id="PTHR11125:SF7">
    <property type="entry name" value="TRANSCRIPTION ELONGATION FACTOR SPT5"/>
    <property type="match status" value="1"/>
</dbReference>
<dbReference type="CDD" id="cd06081">
    <property type="entry name" value="KOW_Spt5_1"/>
    <property type="match status" value="1"/>
</dbReference>
<feature type="domain" description="KOW" evidence="22">
    <location>
        <begin position="1117"/>
        <end position="1144"/>
    </location>
</feature>
<keyword evidence="8" id="KW-0597">Phosphoprotein</keyword>
<feature type="compositionally biased region" description="Polar residues" evidence="19">
    <location>
        <begin position="766"/>
        <end position="775"/>
    </location>
</feature>
<dbReference type="Pfam" id="PF23287">
    <property type="entry name" value="KOW7_SPT5"/>
    <property type="match status" value="1"/>
</dbReference>
<dbReference type="GO" id="GO:0016020">
    <property type="term" value="C:membrane"/>
    <property type="evidence" value="ECO:0007669"/>
    <property type="project" value="UniProtKB-SubCell"/>
</dbReference>
<dbReference type="InterPro" id="IPR024945">
    <property type="entry name" value="Spt5_C_dom"/>
</dbReference>
<evidence type="ECO:0000256" key="1">
    <source>
        <dbReference type="ARBA" id="ARBA00004123"/>
    </source>
</evidence>
<evidence type="ECO:0000313" key="25">
    <source>
        <dbReference type="WBParaSite" id="MBELARI_LOCUS8402"/>
    </source>
</evidence>
<feature type="domain" description="KOW" evidence="22">
    <location>
        <begin position="553"/>
        <end position="580"/>
    </location>
</feature>
<feature type="domain" description="KOW" evidence="22">
    <location>
        <begin position="501"/>
        <end position="528"/>
    </location>
</feature>
<feature type="region of interest" description="Disordered" evidence="19">
    <location>
        <begin position="77"/>
        <end position="194"/>
    </location>
</feature>
<feature type="compositionally biased region" description="Gly residues" evidence="19">
    <location>
        <begin position="908"/>
        <end position="918"/>
    </location>
</feature>
<organism evidence="24 25">
    <name type="scientific">Mesorhabditis belari</name>
    <dbReference type="NCBI Taxonomy" id="2138241"/>
    <lineage>
        <taxon>Eukaryota</taxon>
        <taxon>Metazoa</taxon>
        <taxon>Ecdysozoa</taxon>
        <taxon>Nematoda</taxon>
        <taxon>Chromadorea</taxon>
        <taxon>Rhabditida</taxon>
        <taxon>Rhabditina</taxon>
        <taxon>Rhabditomorpha</taxon>
        <taxon>Rhabditoidea</taxon>
        <taxon>Rhabditidae</taxon>
        <taxon>Mesorhabditinae</taxon>
        <taxon>Mesorhabditis</taxon>
    </lineage>
</organism>
<dbReference type="FunFam" id="2.30.30.30:FF:000013">
    <property type="entry name" value="Transcription elongation factor SPT5"/>
    <property type="match status" value="1"/>
</dbReference>
<dbReference type="GO" id="GO:0032044">
    <property type="term" value="C:DSIF complex"/>
    <property type="evidence" value="ECO:0007669"/>
    <property type="project" value="TreeGrafter"/>
</dbReference>
<feature type="region of interest" description="Disordered" evidence="19">
    <location>
        <begin position="886"/>
        <end position="1015"/>
    </location>
</feature>
<keyword evidence="11" id="KW-0769">Symport</keyword>
<dbReference type="Gene3D" id="3.30.70.940">
    <property type="entry name" value="NusG, N-terminal domain"/>
    <property type="match status" value="1"/>
</dbReference>
<feature type="transmembrane region" description="Helical" evidence="20">
    <location>
        <begin position="1390"/>
        <end position="1411"/>
    </location>
</feature>
<dbReference type="SMART" id="SM01104">
    <property type="entry name" value="CTD"/>
    <property type="match status" value="1"/>
</dbReference>
<dbReference type="WBParaSite" id="MBELARI_LOCUS8402">
    <property type="protein sequence ID" value="MBELARI_LOCUS8402"/>
    <property type="gene ID" value="MBELARI_LOCUS8402"/>
</dbReference>
<evidence type="ECO:0000259" key="22">
    <source>
        <dbReference type="SMART" id="SM00739"/>
    </source>
</evidence>
<feature type="transmembrane region" description="Helical" evidence="20">
    <location>
        <begin position="1455"/>
        <end position="1478"/>
    </location>
</feature>
<dbReference type="Gene3D" id="2.30.30.30">
    <property type="match status" value="3"/>
</dbReference>
<dbReference type="InterPro" id="IPR014722">
    <property type="entry name" value="Rib_uL2_dom2"/>
</dbReference>
<keyword evidence="24" id="KW-1185">Reference proteome</keyword>
<accession>A0AAF3FN84</accession>
<dbReference type="CDD" id="cd06083">
    <property type="entry name" value="KOW_Spt5_3"/>
    <property type="match status" value="1"/>
</dbReference>
<evidence type="ECO:0000256" key="11">
    <source>
        <dbReference type="ARBA" id="ARBA00022847"/>
    </source>
</evidence>
<dbReference type="CDD" id="cd06085">
    <property type="entry name" value="KOW_Spt5_5"/>
    <property type="match status" value="1"/>
</dbReference>
<dbReference type="InterPro" id="IPR006645">
    <property type="entry name" value="NGN-like_dom"/>
</dbReference>
<dbReference type="InterPro" id="IPR057934">
    <property type="entry name" value="KOW_Spt5_7"/>
</dbReference>
<dbReference type="CDD" id="cd06082">
    <property type="entry name" value="KOW_Spt5_2"/>
    <property type="match status" value="1"/>
</dbReference>
<dbReference type="SUPFAM" id="SSF50104">
    <property type="entry name" value="Translation proteins SH3-like domain"/>
    <property type="match status" value="1"/>
</dbReference>
<dbReference type="InterPro" id="IPR041975">
    <property type="entry name" value="KOW_Spt5_2"/>
</dbReference>
<evidence type="ECO:0000256" key="14">
    <source>
        <dbReference type="ARBA" id="ARBA00023136"/>
    </source>
</evidence>
<feature type="domain" description="KOW" evidence="22">
    <location>
        <begin position="794"/>
        <end position="821"/>
    </location>
</feature>
<dbReference type="GO" id="GO:0003729">
    <property type="term" value="F:mRNA binding"/>
    <property type="evidence" value="ECO:0007669"/>
    <property type="project" value="TreeGrafter"/>
</dbReference>
<feature type="compositionally biased region" description="Basic and acidic residues" evidence="19">
    <location>
        <begin position="84"/>
        <end position="113"/>
    </location>
</feature>
<dbReference type="GO" id="GO:0032784">
    <property type="term" value="P:regulation of DNA-templated transcription elongation"/>
    <property type="evidence" value="ECO:0007669"/>
    <property type="project" value="InterPro"/>
</dbReference>
<feature type="transmembrane region" description="Helical" evidence="20">
    <location>
        <begin position="1535"/>
        <end position="1563"/>
    </location>
</feature>
<protein>
    <recommendedName>
        <fullName evidence="4">Transcription elongation factor SPT5</fullName>
    </recommendedName>
    <alternativeName>
        <fullName evidence="18">DRB sensitivity-inducing factor large subunit</fullName>
    </alternativeName>
    <alternativeName>
        <fullName evidence="5">Transcription elongation factor spt5</fullName>
    </alternativeName>
</protein>
<evidence type="ECO:0000256" key="10">
    <source>
        <dbReference type="ARBA" id="ARBA00022737"/>
    </source>
</evidence>
<evidence type="ECO:0000256" key="3">
    <source>
        <dbReference type="ARBA" id="ARBA00006956"/>
    </source>
</evidence>
<feature type="transmembrane region" description="Helical" evidence="20">
    <location>
        <begin position="1175"/>
        <end position="1197"/>
    </location>
</feature>
<dbReference type="InterPro" id="IPR008991">
    <property type="entry name" value="Translation_prot_SH3-like_sf"/>
</dbReference>
<dbReference type="GO" id="GO:0015293">
    <property type="term" value="F:symporter activity"/>
    <property type="evidence" value="ECO:0007669"/>
    <property type="project" value="UniProtKB-KW"/>
</dbReference>
<dbReference type="InterPro" id="IPR057936">
    <property type="entry name" value="KOWx_Spt5"/>
</dbReference>
<proteinExistence type="inferred from homology"/>
<evidence type="ECO:0000256" key="2">
    <source>
        <dbReference type="ARBA" id="ARBA00004141"/>
    </source>
</evidence>
<keyword evidence="9 20" id="KW-0812">Transmembrane</keyword>
<evidence type="ECO:0000256" key="19">
    <source>
        <dbReference type="SAM" id="MobiDB-lite"/>
    </source>
</evidence>
<dbReference type="FunFam" id="3.30.70.940:FF:000005">
    <property type="entry name" value="Transcription elongation factor SPT5"/>
    <property type="match status" value="1"/>
</dbReference>
<dbReference type="Pfam" id="PF12815">
    <property type="entry name" value="CTD"/>
    <property type="match status" value="1"/>
</dbReference>
<feature type="region of interest" description="Disordered" evidence="19">
    <location>
        <begin position="761"/>
        <end position="786"/>
    </location>
</feature>
<dbReference type="InterPro" id="IPR036735">
    <property type="entry name" value="NGN_dom_sf"/>
</dbReference>
<dbReference type="InterPro" id="IPR005824">
    <property type="entry name" value="KOW"/>
</dbReference>
<feature type="compositionally biased region" description="Basic residues" evidence="19">
    <location>
        <begin position="145"/>
        <end position="156"/>
    </location>
</feature>
<dbReference type="InterPro" id="IPR041976">
    <property type="entry name" value="KOW_Spt5_3"/>
</dbReference>
<dbReference type="InterPro" id="IPR041977">
    <property type="entry name" value="KOW_Spt5_4"/>
</dbReference>
<keyword evidence="16" id="KW-0804">Transcription</keyword>
<evidence type="ECO:0000256" key="7">
    <source>
        <dbReference type="ARBA" id="ARBA00022491"/>
    </source>
</evidence>
<evidence type="ECO:0000256" key="13">
    <source>
        <dbReference type="ARBA" id="ARBA00023015"/>
    </source>
</evidence>
<dbReference type="Pfam" id="PF23290">
    <property type="entry name" value="KOW5_SPT5"/>
    <property type="match status" value="1"/>
</dbReference>
<evidence type="ECO:0000256" key="12">
    <source>
        <dbReference type="ARBA" id="ARBA00022989"/>
    </source>
</evidence>
<feature type="compositionally biased region" description="Acidic residues" evidence="19">
    <location>
        <begin position="124"/>
        <end position="141"/>
    </location>
</feature>
<evidence type="ECO:0000259" key="21">
    <source>
        <dbReference type="SMART" id="SM00738"/>
    </source>
</evidence>
<dbReference type="GO" id="GO:0046942">
    <property type="term" value="P:carboxylic acid transport"/>
    <property type="evidence" value="ECO:0007669"/>
    <property type="project" value="UniProtKB-ARBA"/>
</dbReference>
<dbReference type="Pfam" id="PF00375">
    <property type="entry name" value="SDF"/>
    <property type="match status" value="1"/>
</dbReference>
<keyword evidence="12 20" id="KW-1133">Transmembrane helix</keyword>
<dbReference type="InterPro" id="IPR022581">
    <property type="entry name" value="Spt5_N"/>
</dbReference>
<evidence type="ECO:0000256" key="4">
    <source>
        <dbReference type="ARBA" id="ARBA00020181"/>
    </source>
</evidence>
<dbReference type="Pfam" id="PF23037">
    <property type="entry name" value="KOWx_SPT5"/>
    <property type="match status" value="1"/>
</dbReference>
<evidence type="ECO:0000256" key="5">
    <source>
        <dbReference type="ARBA" id="ARBA00021370"/>
    </source>
</evidence>
<evidence type="ECO:0000256" key="20">
    <source>
        <dbReference type="SAM" id="Phobius"/>
    </source>
</evidence>
<feature type="domain" description="NusG-like N-terminal" evidence="21">
    <location>
        <begin position="263"/>
        <end position="352"/>
    </location>
</feature>
<dbReference type="Pfam" id="PF00467">
    <property type="entry name" value="KOW"/>
    <property type="match status" value="1"/>
</dbReference>
<dbReference type="SMART" id="SM00739">
    <property type="entry name" value="KOW"/>
    <property type="match status" value="5"/>
</dbReference>
<feature type="transmembrane region" description="Helical" evidence="20">
    <location>
        <begin position="1217"/>
        <end position="1235"/>
    </location>
</feature>
<dbReference type="GO" id="GO:0006357">
    <property type="term" value="P:regulation of transcription by RNA polymerase II"/>
    <property type="evidence" value="ECO:0007669"/>
    <property type="project" value="InterPro"/>
</dbReference>
<keyword evidence="10" id="KW-0677">Repeat</keyword>
<feature type="transmembrane region" description="Helical" evidence="20">
    <location>
        <begin position="1498"/>
        <end position="1523"/>
    </location>
</feature>
<evidence type="ECO:0000256" key="17">
    <source>
        <dbReference type="ARBA" id="ARBA00023242"/>
    </source>
</evidence>
<evidence type="ECO:0000256" key="15">
    <source>
        <dbReference type="ARBA" id="ARBA00023159"/>
    </source>
</evidence>
<dbReference type="Pfam" id="PF23291">
    <property type="entry name" value="KOW4_SPT5"/>
    <property type="match status" value="1"/>
</dbReference>
<reference evidence="25" key="1">
    <citation type="submission" date="2024-02" db="UniProtKB">
        <authorList>
            <consortium name="WormBaseParasite"/>
        </authorList>
    </citation>
    <scope>IDENTIFICATION</scope>
</reference>